<sequence>MQGRRVREKKKKRAQERRLVSRRDGGIASRRCMAKSSEASTDGHMS</sequence>
<feature type="compositionally biased region" description="Basic residues" evidence="1">
    <location>
        <begin position="1"/>
        <end position="15"/>
    </location>
</feature>
<keyword evidence="3" id="KW-1185">Reference proteome</keyword>
<comment type="caution">
    <text evidence="2">The sequence shown here is derived from an EMBL/GenBank/DDBJ whole genome shotgun (WGS) entry which is preliminary data.</text>
</comment>
<name>A0AAI9V093_9PEZI</name>
<feature type="compositionally biased region" description="Basic and acidic residues" evidence="1">
    <location>
        <begin position="16"/>
        <end position="25"/>
    </location>
</feature>
<evidence type="ECO:0000313" key="2">
    <source>
        <dbReference type="EMBL" id="KAK1466305.1"/>
    </source>
</evidence>
<feature type="region of interest" description="Disordered" evidence="1">
    <location>
        <begin position="1"/>
        <end position="46"/>
    </location>
</feature>
<gene>
    <name evidence="2" type="ORF">CCUS01_01154</name>
</gene>
<dbReference type="Proteomes" id="UP001239213">
    <property type="component" value="Unassembled WGS sequence"/>
</dbReference>
<protein>
    <submittedName>
        <fullName evidence="2">Uncharacterized protein</fullName>
    </submittedName>
</protein>
<dbReference type="EMBL" id="MPDP01000260">
    <property type="protein sequence ID" value="KAK1466305.1"/>
    <property type="molecule type" value="Genomic_DNA"/>
</dbReference>
<evidence type="ECO:0000256" key="1">
    <source>
        <dbReference type="SAM" id="MobiDB-lite"/>
    </source>
</evidence>
<accession>A0AAI9V093</accession>
<dbReference type="AlphaFoldDB" id="A0AAI9V093"/>
<proteinExistence type="predicted"/>
<organism evidence="2 3">
    <name type="scientific">Colletotrichum cuscutae</name>
    <dbReference type="NCBI Taxonomy" id="1209917"/>
    <lineage>
        <taxon>Eukaryota</taxon>
        <taxon>Fungi</taxon>
        <taxon>Dikarya</taxon>
        <taxon>Ascomycota</taxon>
        <taxon>Pezizomycotina</taxon>
        <taxon>Sordariomycetes</taxon>
        <taxon>Hypocreomycetidae</taxon>
        <taxon>Glomerellales</taxon>
        <taxon>Glomerellaceae</taxon>
        <taxon>Colletotrichum</taxon>
        <taxon>Colletotrichum acutatum species complex</taxon>
    </lineage>
</organism>
<reference evidence="2" key="1">
    <citation type="submission" date="2016-11" db="EMBL/GenBank/DDBJ databases">
        <title>The genome sequence of Colletotrichum cuscutae.</title>
        <authorList>
            <person name="Baroncelli R."/>
        </authorList>
    </citation>
    <scope>NUCLEOTIDE SEQUENCE</scope>
    <source>
        <strain evidence="2">IMI 304802</strain>
    </source>
</reference>
<evidence type="ECO:0000313" key="3">
    <source>
        <dbReference type="Proteomes" id="UP001239213"/>
    </source>
</evidence>